<dbReference type="PANTHER" id="PTHR48475">
    <property type="entry name" value="RIBONUCLEASE H"/>
    <property type="match status" value="1"/>
</dbReference>
<accession>A0A9D4XGZ2</accession>
<dbReference type="EMBL" id="JAMSHJ010000004">
    <property type="protein sequence ID" value="KAI5420012.1"/>
    <property type="molecule type" value="Genomic_DNA"/>
</dbReference>
<feature type="region of interest" description="Disordered" evidence="1">
    <location>
        <begin position="65"/>
        <end position="88"/>
    </location>
</feature>
<evidence type="ECO:0000313" key="3">
    <source>
        <dbReference type="Proteomes" id="UP001058974"/>
    </source>
</evidence>
<gene>
    <name evidence="2" type="ORF">KIW84_043981</name>
</gene>
<feature type="compositionally biased region" description="Basic and acidic residues" evidence="1">
    <location>
        <begin position="65"/>
        <end position="87"/>
    </location>
</feature>
<sequence length="174" mass="19844">MSKMDPIKYVFEKSASTGRVARGQMMLNEYDIQYTSQKAIEGSVLPDYIALQPIEDYQPRKFEFPDEDISRKVEKGQREPENKGWREEELEAAGFAGLTQEVGIGRSRSREDHSRSGNLVSGHTRMALGNTRMRWSGTRMALGITRMDEEDDVLNVVWSLLVRVWGSGTRSIRV</sequence>
<reference evidence="2 3" key="1">
    <citation type="journal article" date="2022" name="Nat. Genet.">
        <title>Improved pea reference genome and pan-genome highlight genomic features and evolutionary characteristics.</title>
        <authorList>
            <person name="Yang T."/>
            <person name="Liu R."/>
            <person name="Luo Y."/>
            <person name="Hu S."/>
            <person name="Wang D."/>
            <person name="Wang C."/>
            <person name="Pandey M.K."/>
            <person name="Ge S."/>
            <person name="Xu Q."/>
            <person name="Li N."/>
            <person name="Li G."/>
            <person name="Huang Y."/>
            <person name="Saxena R.K."/>
            <person name="Ji Y."/>
            <person name="Li M."/>
            <person name="Yan X."/>
            <person name="He Y."/>
            <person name="Liu Y."/>
            <person name="Wang X."/>
            <person name="Xiang C."/>
            <person name="Varshney R.K."/>
            <person name="Ding H."/>
            <person name="Gao S."/>
            <person name="Zong X."/>
        </authorList>
    </citation>
    <scope>NUCLEOTIDE SEQUENCE [LARGE SCALE GENOMIC DNA]</scope>
    <source>
        <strain evidence="2 3">cv. Zhongwan 6</strain>
    </source>
</reference>
<protein>
    <submittedName>
        <fullName evidence="2">Uncharacterized protein</fullName>
    </submittedName>
</protein>
<evidence type="ECO:0000256" key="1">
    <source>
        <dbReference type="SAM" id="MobiDB-lite"/>
    </source>
</evidence>
<dbReference type="PANTHER" id="PTHR48475:SF1">
    <property type="entry name" value="RNASE H TYPE-1 DOMAIN-CONTAINING PROTEIN"/>
    <property type="match status" value="1"/>
</dbReference>
<evidence type="ECO:0000313" key="2">
    <source>
        <dbReference type="EMBL" id="KAI5420012.1"/>
    </source>
</evidence>
<name>A0A9D4XGZ2_PEA</name>
<keyword evidence="3" id="KW-1185">Reference proteome</keyword>
<dbReference type="Proteomes" id="UP001058974">
    <property type="component" value="Chromosome 4"/>
</dbReference>
<organism evidence="2 3">
    <name type="scientific">Pisum sativum</name>
    <name type="common">Garden pea</name>
    <name type="synonym">Lathyrus oleraceus</name>
    <dbReference type="NCBI Taxonomy" id="3888"/>
    <lineage>
        <taxon>Eukaryota</taxon>
        <taxon>Viridiplantae</taxon>
        <taxon>Streptophyta</taxon>
        <taxon>Embryophyta</taxon>
        <taxon>Tracheophyta</taxon>
        <taxon>Spermatophyta</taxon>
        <taxon>Magnoliopsida</taxon>
        <taxon>eudicotyledons</taxon>
        <taxon>Gunneridae</taxon>
        <taxon>Pentapetalae</taxon>
        <taxon>rosids</taxon>
        <taxon>fabids</taxon>
        <taxon>Fabales</taxon>
        <taxon>Fabaceae</taxon>
        <taxon>Papilionoideae</taxon>
        <taxon>50 kb inversion clade</taxon>
        <taxon>NPAAA clade</taxon>
        <taxon>Hologalegina</taxon>
        <taxon>IRL clade</taxon>
        <taxon>Fabeae</taxon>
        <taxon>Lathyrus</taxon>
    </lineage>
</organism>
<proteinExistence type="predicted"/>
<dbReference type="AlphaFoldDB" id="A0A9D4XGZ2"/>
<dbReference type="Gramene" id="Psat04G0398100-T1">
    <property type="protein sequence ID" value="KAI5420012.1"/>
    <property type="gene ID" value="KIW84_043981"/>
</dbReference>
<comment type="caution">
    <text evidence="2">The sequence shown here is derived from an EMBL/GenBank/DDBJ whole genome shotgun (WGS) entry which is preliminary data.</text>
</comment>